<feature type="region of interest" description="Disordered" evidence="1">
    <location>
        <begin position="48"/>
        <end position="100"/>
    </location>
</feature>
<keyword evidence="2" id="KW-0472">Membrane</keyword>
<feature type="region of interest" description="Disordered" evidence="1">
    <location>
        <begin position="323"/>
        <end position="356"/>
    </location>
</feature>
<protein>
    <recommendedName>
        <fullName evidence="3">DUF4328 domain-containing protein</fullName>
    </recommendedName>
</protein>
<accession>A0A7K0DMG3</accession>
<feature type="transmembrane region" description="Helical" evidence="2">
    <location>
        <begin position="198"/>
        <end position="222"/>
    </location>
</feature>
<feature type="transmembrane region" description="Helical" evidence="2">
    <location>
        <begin position="111"/>
        <end position="135"/>
    </location>
</feature>
<comment type="caution">
    <text evidence="4">The sequence shown here is derived from an EMBL/GenBank/DDBJ whole genome shotgun (WGS) entry which is preliminary data.</text>
</comment>
<organism evidence="4 5">
    <name type="scientific">Nocardia aurantia</name>
    <dbReference type="NCBI Taxonomy" id="2585199"/>
    <lineage>
        <taxon>Bacteria</taxon>
        <taxon>Bacillati</taxon>
        <taxon>Actinomycetota</taxon>
        <taxon>Actinomycetes</taxon>
        <taxon>Mycobacteriales</taxon>
        <taxon>Nocardiaceae</taxon>
        <taxon>Nocardia</taxon>
    </lineage>
</organism>
<dbReference type="Proteomes" id="UP000431401">
    <property type="component" value="Unassembled WGS sequence"/>
</dbReference>
<sequence length="356" mass="38327">MGAPGSGAVVQPCARCGSRWAVQGAPMHWCPRCRGVLLSPGPVDAPPERRNYRWVARPPGRRPRPGGARPPVPAPGGTPGYPDMPRWGLRDASPEPARQERGRLARLADRVAGLLVLTAVLFALAAVAEIGRYLILLRNRTRLIPQALLVVSDVSLYLLAGFALLTALVTAVALVGWLIRVRRAAYAAAGERDPWPVPMLLCGCLIPVVNLLWPGVFLTELARRTDPRALRAVRIWWCAWILDGVLVVAALCWHAADSLQARADGVMLSAWTDLAAAAVALLSLWVVRRCEGRDLRGRKRQPQRWVPATGPAAVLIEPVHRTGEAAGRAPEAEVGDDRAATGAAPGTAEQEEVMAK</sequence>
<keyword evidence="2" id="KW-0812">Transmembrane</keyword>
<proteinExistence type="predicted"/>
<feature type="domain" description="DUF4328" evidence="3">
    <location>
        <begin position="140"/>
        <end position="291"/>
    </location>
</feature>
<name>A0A7K0DMG3_9NOCA</name>
<keyword evidence="2" id="KW-1133">Transmembrane helix</keyword>
<feature type="transmembrane region" description="Helical" evidence="2">
    <location>
        <begin position="234"/>
        <end position="256"/>
    </location>
</feature>
<evidence type="ECO:0000256" key="1">
    <source>
        <dbReference type="SAM" id="MobiDB-lite"/>
    </source>
</evidence>
<dbReference type="Pfam" id="PF14219">
    <property type="entry name" value="DUF4328"/>
    <property type="match status" value="1"/>
</dbReference>
<feature type="compositionally biased region" description="Basic and acidic residues" evidence="1">
    <location>
        <begin position="88"/>
        <end position="100"/>
    </location>
</feature>
<dbReference type="AlphaFoldDB" id="A0A7K0DMG3"/>
<reference evidence="4 5" key="1">
    <citation type="submission" date="2019-10" db="EMBL/GenBank/DDBJ databases">
        <title>Nocardia macrotermitis sp. nov. and Nocardia aurantia sp. nov., isolated from the gut of fungus growing-termite Macrotermes natalensis.</title>
        <authorList>
            <person name="Benndorf R."/>
            <person name="Schwitalla J."/>
            <person name="Martin K."/>
            <person name="De Beer W."/>
            <person name="Kaster A.-K."/>
            <person name="Vollmers J."/>
            <person name="Poulsen M."/>
            <person name="Beemelmanns C."/>
        </authorList>
    </citation>
    <scope>NUCLEOTIDE SEQUENCE [LARGE SCALE GENOMIC DNA]</scope>
    <source>
        <strain evidence="4 5">RB56</strain>
    </source>
</reference>
<keyword evidence="5" id="KW-1185">Reference proteome</keyword>
<feature type="transmembrane region" description="Helical" evidence="2">
    <location>
        <begin position="156"/>
        <end position="178"/>
    </location>
</feature>
<dbReference type="OrthoDB" id="4774087at2"/>
<feature type="transmembrane region" description="Helical" evidence="2">
    <location>
        <begin position="268"/>
        <end position="287"/>
    </location>
</feature>
<dbReference type="RefSeq" id="WP_153341632.1">
    <property type="nucleotide sequence ID" value="NZ_WEGI01000005.1"/>
</dbReference>
<evidence type="ECO:0000313" key="4">
    <source>
        <dbReference type="EMBL" id="MQY26950.1"/>
    </source>
</evidence>
<evidence type="ECO:0000313" key="5">
    <source>
        <dbReference type="Proteomes" id="UP000431401"/>
    </source>
</evidence>
<evidence type="ECO:0000259" key="3">
    <source>
        <dbReference type="Pfam" id="PF14219"/>
    </source>
</evidence>
<dbReference type="EMBL" id="WEGI01000005">
    <property type="protein sequence ID" value="MQY26950.1"/>
    <property type="molecule type" value="Genomic_DNA"/>
</dbReference>
<evidence type="ECO:0000256" key="2">
    <source>
        <dbReference type="SAM" id="Phobius"/>
    </source>
</evidence>
<gene>
    <name evidence="4" type="ORF">NRB56_25290</name>
</gene>
<dbReference type="InterPro" id="IPR025565">
    <property type="entry name" value="DUF4328"/>
</dbReference>